<comment type="pathway">
    <text evidence="5">Protein modification; protein ubiquitination.</text>
</comment>
<feature type="domain" description="RING-type" evidence="19">
    <location>
        <begin position="308"/>
        <end position="350"/>
    </location>
</feature>
<dbReference type="CDD" id="cd16489">
    <property type="entry name" value="mRING-CH-C4HC2H_ZNRF"/>
    <property type="match status" value="1"/>
</dbReference>
<sequence length="354" mass="39275">MDTHRPPLWEDGPVWQDDTDAVTCFLCHSSYNFFNRRHHCRKCGRVVCGSCSEQAVKYFPNTVIVDAPGARARASEHESYRTCDECASEIRMIRRALFAGAGSSDDDDDAPEPGSRASSVVSSGSSAEVAASRSPYSHQNDSTTKYSTRTNTLVVQSLTSSVNEPRRTPRDNDSDSNLCPVCASDLLKVYIQSLTKSTRVFSNEDFEQYKESHINECLVAYDFSHDDNDRFASPLAHPRNKMLVYNIPPIPRPQYESIPSQMGSSSVVTIPQVGAPVFGDSSDGIGSVTSNSTLPPSAEKDAELDNECVICLEDLKPGDKVARLECLCVFHYKCIKFWFNKKGYGECPVHFLHK</sequence>
<keyword evidence="13" id="KW-0862">Zinc</keyword>
<keyword evidence="11 17" id="KW-0863">Zinc-finger</keyword>
<evidence type="ECO:0000256" key="18">
    <source>
        <dbReference type="SAM" id="MobiDB-lite"/>
    </source>
</evidence>
<dbReference type="PROSITE" id="PS50178">
    <property type="entry name" value="ZF_FYVE"/>
    <property type="match status" value="1"/>
</dbReference>
<dbReference type="OrthoDB" id="660555at2759"/>
<dbReference type="InterPro" id="IPR000306">
    <property type="entry name" value="Znf_FYVE"/>
</dbReference>
<dbReference type="RefSeq" id="XP_020066224.1">
    <property type="nucleotide sequence ID" value="XM_020209366.1"/>
</dbReference>
<proteinExistence type="predicted"/>
<evidence type="ECO:0000256" key="15">
    <source>
        <dbReference type="ARBA" id="ARBA00023228"/>
    </source>
</evidence>
<dbReference type="InterPro" id="IPR001841">
    <property type="entry name" value="Znf_RING"/>
</dbReference>
<dbReference type="PROSITE" id="PS50089">
    <property type="entry name" value="ZF_RING_2"/>
    <property type="match status" value="1"/>
</dbReference>
<dbReference type="EC" id="2.3.2.27" evidence="6"/>
<evidence type="ECO:0000256" key="1">
    <source>
        <dbReference type="ARBA" id="ARBA00000900"/>
    </source>
</evidence>
<evidence type="ECO:0000256" key="6">
    <source>
        <dbReference type="ARBA" id="ARBA00012483"/>
    </source>
</evidence>
<dbReference type="InterPro" id="IPR051878">
    <property type="entry name" value="ZNRF_ubiq-protein_ligase"/>
</dbReference>
<comment type="subcellular location">
    <subcellularLocation>
        <location evidence="3">Endosome</location>
    </subcellularLocation>
    <subcellularLocation>
        <location evidence="4">Lysosome</location>
    </subcellularLocation>
    <subcellularLocation>
        <location evidence="2">Membrane</location>
        <topology evidence="2">Peripheral membrane protein</topology>
    </subcellularLocation>
</comment>
<dbReference type="EMBL" id="KV453910">
    <property type="protein sequence ID" value="ODV81102.1"/>
    <property type="molecule type" value="Genomic_DNA"/>
</dbReference>
<dbReference type="GO" id="GO:0043161">
    <property type="term" value="P:proteasome-mediated ubiquitin-dependent protein catabolic process"/>
    <property type="evidence" value="ECO:0007669"/>
    <property type="project" value="TreeGrafter"/>
</dbReference>
<evidence type="ECO:0000256" key="10">
    <source>
        <dbReference type="ARBA" id="ARBA00022753"/>
    </source>
</evidence>
<dbReference type="Pfam" id="PF01363">
    <property type="entry name" value="FYVE"/>
    <property type="match status" value="1"/>
</dbReference>
<dbReference type="GO" id="GO:0032266">
    <property type="term" value="F:phosphatidylinositol-3-phosphate binding"/>
    <property type="evidence" value="ECO:0007669"/>
    <property type="project" value="UniProtKB-ARBA"/>
</dbReference>
<evidence type="ECO:0000313" key="21">
    <source>
        <dbReference type="EMBL" id="ODV81102.1"/>
    </source>
</evidence>
<protein>
    <recommendedName>
        <fullName evidence="6">RING-type E3 ubiquitin transferase</fullName>
        <ecNumber evidence="6">2.3.2.27</ecNumber>
    </recommendedName>
</protein>
<evidence type="ECO:0000256" key="5">
    <source>
        <dbReference type="ARBA" id="ARBA00004906"/>
    </source>
</evidence>
<dbReference type="Pfam" id="PF13639">
    <property type="entry name" value="zf-RING_2"/>
    <property type="match status" value="1"/>
</dbReference>
<feature type="compositionally biased region" description="Polar residues" evidence="18">
    <location>
        <begin position="135"/>
        <end position="163"/>
    </location>
</feature>
<evidence type="ECO:0000256" key="3">
    <source>
        <dbReference type="ARBA" id="ARBA00004177"/>
    </source>
</evidence>
<keyword evidence="15" id="KW-0458">Lysosome</keyword>
<dbReference type="STRING" id="984487.A0A1E4SNY7"/>
<comment type="catalytic activity">
    <reaction evidence="1">
        <text>S-ubiquitinyl-[E2 ubiquitin-conjugating enzyme]-L-cysteine + [acceptor protein]-L-lysine = [E2 ubiquitin-conjugating enzyme]-L-cysteine + N(6)-ubiquitinyl-[acceptor protein]-L-lysine.</text>
        <dbReference type="EC" id="2.3.2.27"/>
    </reaction>
</comment>
<dbReference type="GO" id="GO:0070936">
    <property type="term" value="P:protein K48-linked ubiquitination"/>
    <property type="evidence" value="ECO:0007669"/>
    <property type="project" value="TreeGrafter"/>
</dbReference>
<evidence type="ECO:0000256" key="14">
    <source>
        <dbReference type="ARBA" id="ARBA00023136"/>
    </source>
</evidence>
<keyword evidence="12" id="KW-0833">Ubl conjugation pathway</keyword>
<feature type="domain" description="FYVE-type" evidence="20">
    <location>
        <begin position="18"/>
        <end position="91"/>
    </location>
</feature>
<dbReference type="AlphaFoldDB" id="A0A1E4SNY7"/>
<dbReference type="InterPro" id="IPR013083">
    <property type="entry name" value="Znf_RING/FYVE/PHD"/>
</dbReference>
<keyword evidence="8" id="KW-0519">Myristate</keyword>
<dbReference type="GO" id="GO:0008270">
    <property type="term" value="F:zinc ion binding"/>
    <property type="evidence" value="ECO:0007669"/>
    <property type="project" value="UniProtKB-KW"/>
</dbReference>
<evidence type="ECO:0000256" key="16">
    <source>
        <dbReference type="ARBA" id="ARBA00023288"/>
    </source>
</evidence>
<reference evidence="22" key="1">
    <citation type="submission" date="2016-05" db="EMBL/GenBank/DDBJ databases">
        <title>Comparative genomics of biotechnologically important yeasts.</title>
        <authorList>
            <consortium name="DOE Joint Genome Institute"/>
            <person name="Riley R."/>
            <person name="Haridas S."/>
            <person name="Wolfe K.H."/>
            <person name="Lopes M.R."/>
            <person name="Hittinger C.T."/>
            <person name="Goker M."/>
            <person name="Salamov A."/>
            <person name="Wisecaver J."/>
            <person name="Long T.M."/>
            <person name="Aerts A.L."/>
            <person name="Barry K."/>
            <person name="Choi C."/>
            <person name="Clum A."/>
            <person name="Coughlan A.Y."/>
            <person name="Deshpande S."/>
            <person name="Douglass A.P."/>
            <person name="Hanson S.J."/>
            <person name="Klenk H.-P."/>
            <person name="Labutti K."/>
            <person name="Lapidus A."/>
            <person name="Lindquist E."/>
            <person name="Lipzen A."/>
            <person name="Meier-Kolthoff J.P."/>
            <person name="Ohm R.A."/>
            <person name="Otillar R.P."/>
            <person name="Pangilinan J."/>
            <person name="Peng Y."/>
            <person name="Rokas A."/>
            <person name="Rosa C.A."/>
            <person name="Scheuner C."/>
            <person name="Sibirny A.A."/>
            <person name="Slot J.C."/>
            <person name="Stielow J.B."/>
            <person name="Sun H."/>
            <person name="Kurtzman C.P."/>
            <person name="Blackwell M."/>
            <person name="Grigoriev I.V."/>
            <person name="Jeffries T.W."/>
        </authorList>
    </citation>
    <scope>NUCLEOTIDE SEQUENCE [LARGE SCALE GENOMIC DNA]</scope>
    <source>
        <strain evidence="22">NRRL Y-17324</strain>
    </source>
</reference>
<keyword evidence="9" id="KW-0479">Metal-binding</keyword>
<dbReference type="GeneID" id="30983502"/>
<feature type="region of interest" description="Disordered" evidence="18">
    <location>
        <begin position="101"/>
        <end position="176"/>
    </location>
</feature>
<dbReference type="PANTHER" id="PTHR46661:SF4">
    <property type="entry name" value="RING-TYPE DOMAIN-CONTAINING PROTEIN"/>
    <property type="match status" value="1"/>
</dbReference>
<feature type="compositionally biased region" description="Low complexity" evidence="18">
    <location>
        <begin position="114"/>
        <end position="134"/>
    </location>
</feature>
<evidence type="ECO:0000256" key="12">
    <source>
        <dbReference type="ARBA" id="ARBA00022786"/>
    </source>
</evidence>
<dbReference type="InterPro" id="IPR017455">
    <property type="entry name" value="Znf_FYVE-rel"/>
</dbReference>
<keyword evidence="7" id="KW-0808">Transferase</keyword>
<dbReference type="GO" id="GO:0016020">
    <property type="term" value="C:membrane"/>
    <property type="evidence" value="ECO:0007669"/>
    <property type="project" value="UniProtKB-SubCell"/>
</dbReference>
<dbReference type="InterPro" id="IPR011011">
    <property type="entry name" value="Znf_FYVE_PHD"/>
</dbReference>
<evidence type="ECO:0000313" key="22">
    <source>
        <dbReference type="Proteomes" id="UP000094285"/>
    </source>
</evidence>
<evidence type="ECO:0000256" key="17">
    <source>
        <dbReference type="PROSITE-ProRule" id="PRU00175"/>
    </source>
</evidence>
<dbReference type="SUPFAM" id="SSF57903">
    <property type="entry name" value="FYVE/PHD zinc finger"/>
    <property type="match status" value="1"/>
</dbReference>
<evidence type="ECO:0000256" key="13">
    <source>
        <dbReference type="ARBA" id="ARBA00022833"/>
    </source>
</evidence>
<name>A0A1E4SNY7_9ASCO</name>
<dbReference type="Gene3D" id="3.30.40.10">
    <property type="entry name" value="Zinc/RING finger domain, C3HC4 (zinc finger)"/>
    <property type="match status" value="2"/>
</dbReference>
<evidence type="ECO:0000256" key="11">
    <source>
        <dbReference type="ARBA" id="ARBA00022771"/>
    </source>
</evidence>
<evidence type="ECO:0000256" key="9">
    <source>
        <dbReference type="ARBA" id="ARBA00022723"/>
    </source>
</evidence>
<dbReference type="GO" id="GO:0005768">
    <property type="term" value="C:endosome"/>
    <property type="evidence" value="ECO:0007669"/>
    <property type="project" value="UniProtKB-SubCell"/>
</dbReference>
<keyword evidence="14" id="KW-0472">Membrane</keyword>
<evidence type="ECO:0000256" key="2">
    <source>
        <dbReference type="ARBA" id="ARBA00004170"/>
    </source>
</evidence>
<dbReference type="SUPFAM" id="SSF57850">
    <property type="entry name" value="RING/U-box"/>
    <property type="match status" value="1"/>
</dbReference>
<keyword evidence="22" id="KW-1185">Reference proteome</keyword>
<dbReference type="GO" id="GO:0061630">
    <property type="term" value="F:ubiquitin protein ligase activity"/>
    <property type="evidence" value="ECO:0007669"/>
    <property type="project" value="UniProtKB-EC"/>
</dbReference>
<evidence type="ECO:0000256" key="8">
    <source>
        <dbReference type="ARBA" id="ARBA00022707"/>
    </source>
</evidence>
<evidence type="ECO:0000256" key="4">
    <source>
        <dbReference type="ARBA" id="ARBA00004371"/>
    </source>
</evidence>
<dbReference type="Proteomes" id="UP000094285">
    <property type="component" value="Unassembled WGS sequence"/>
</dbReference>
<evidence type="ECO:0000256" key="7">
    <source>
        <dbReference type="ARBA" id="ARBA00022679"/>
    </source>
</evidence>
<evidence type="ECO:0000259" key="19">
    <source>
        <dbReference type="PROSITE" id="PS50089"/>
    </source>
</evidence>
<keyword evidence="16" id="KW-0449">Lipoprotein</keyword>
<evidence type="ECO:0000259" key="20">
    <source>
        <dbReference type="PROSITE" id="PS50178"/>
    </source>
</evidence>
<dbReference type="SMART" id="SM00064">
    <property type="entry name" value="FYVE"/>
    <property type="match status" value="1"/>
</dbReference>
<dbReference type="SMART" id="SM00184">
    <property type="entry name" value="RING"/>
    <property type="match status" value="2"/>
</dbReference>
<gene>
    <name evidence="21" type="ORF">CANTADRAFT_46614</name>
</gene>
<organism evidence="21 22">
    <name type="scientific">Suhomyces tanzawaensis NRRL Y-17324</name>
    <dbReference type="NCBI Taxonomy" id="984487"/>
    <lineage>
        <taxon>Eukaryota</taxon>
        <taxon>Fungi</taxon>
        <taxon>Dikarya</taxon>
        <taxon>Ascomycota</taxon>
        <taxon>Saccharomycotina</taxon>
        <taxon>Pichiomycetes</taxon>
        <taxon>Debaryomycetaceae</taxon>
        <taxon>Suhomyces</taxon>
    </lineage>
</organism>
<feature type="compositionally biased region" description="Basic and acidic residues" evidence="18">
    <location>
        <begin position="164"/>
        <end position="173"/>
    </location>
</feature>
<keyword evidence="10" id="KW-0967">Endosome</keyword>
<accession>A0A1E4SNY7</accession>
<dbReference type="PANTHER" id="PTHR46661">
    <property type="entry name" value="E3 UBIQUITIN-PROTEIN LIGASE ZNRF1-LIKE PROTEIN"/>
    <property type="match status" value="1"/>
</dbReference>